<dbReference type="STRING" id="121290.APY04_0397"/>
<dbReference type="Proteomes" id="UP000059074">
    <property type="component" value="Unassembled WGS sequence"/>
</dbReference>
<comment type="caution">
    <text evidence="3">The sequence shown here is derived from an EMBL/GenBank/DDBJ whole genome shotgun (WGS) entry which is preliminary data.</text>
</comment>
<dbReference type="RefSeq" id="WP_083509403.1">
    <property type="nucleotide sequence ID" value="NZ_LMTR01000020.1"/>
</dbReference>
<dbReference type="AlphaFoldDB" id="A0A109BMK8"/>
<accession>A0A109BMK8</accession>
<keyword evidence="2" id="KW-0732">Signal</keyword>
<dbReference type="EMBL" id="LMTR01000020">
    <property type="protein sequence ID" value="KWT71544.1"/>
    <property type="molecule type" value="Genomic_DNA"/>
</dbReference>
<organism evidence="3 4">
    <name type="scientific">Hyphomicrobium sulfonivorans</name>
    <dbReference type="NCBI Taxonomy" id="121290"/>
    <lineage>
        <taxon>Bacteria</taxon>
        <taxon>Pseudomonadati</taxon>
        <taxon>Pseudomonadota</taxon>
        <taxon>Alphaproteobacteria</taxon>
        <taxon>Hyphomicrobiales</taxon>
        <taxon>Hyphomicrobiaceae</taxon>
        <taxon>Hyphomicrobium</taxon>
    </lineage>
</organism>
<dbReference type="OrthoDB" id="9796051at2"/>
<dbReference type="PATRIC" id="fig|121290.4.peg.2291"/>
<dbReference type="InterPro" id="IPR008325">
    <property type="entry name" value="EipA-like"/>
</dbReference>
<reference evidence="3 4" key="1">
    <citation type="submission" date="2015-10" db="EMBL/GenBank/DDBJ databases">
        <title>Transcriptomic analysis of a linuron degrading triple-species bacterial consortium.</title>
        <authorList>
            <person name="Albers P."/>
        </authorList>
    </citation>
    <scope>NUCLEOTIDE SEQUENCE [LARGE SCALE GENOMIC DNA]</scope>
    <source>
        <strain evidence="3 4">WDL6</strain>
    </source>
</reference>
<keyword evidence="4" id="KW-1185">Reference proteome</keyword>
<evidence type="ECO:0000256" key="2">
    <source>
        <dbReference type="SAM" id="SignalP"/>
    </source>
</evidence>
<proteinExistence type="predicted"/>
<feature type="signal peptide" evidence="2">
    <location>
        <begin position="1"/>
        <end position="28"/>
    </location>
</feature>
<evidence type="ECO:0008006" key="5">
    <source>
        <dbReference type="Google" id="ProtNLM"/>
    </source>
</evidence>
<evidence type="ECO:0000256" key="1">
    <source>
        <dbReference type="SAM" id="MobiDB-lite"/>
    </source>
</evidence>
<gene>
    <name evidence="3" type="ORF">APY04_0397</name>
</gene>
<dbReference type="Pfam" id="PF06577">
    <property type="entry name" value="EipA"/>
    <property type="match status" value="1"/>
</dbReference>
<feature type="compositionally biased region" description="Low complexity" evidence="1">
    <location>
        <begin position="171"/>
        <end position="198"/>
    </location>
</feature>
<feature type="chain" id="PRO_5007132695" description="DUF1134 domain-containing protein" evidence="2">
    <location>
        <begin position="29"/>
        <end position="411"/>
    </location>
</feature>
<feature type="compositionally biased region" description="Polar residues" evidence="1">
    <location>
        <begin position="207"/>
        <end position="219"/>
    </location>
</feature>
<name>A0A109BMK8_HYPSL</name>
<evidence type="ECO:0000313" key="3">
    <source>
        <dbReference type="EMBL" id="KWT71544.1"/>
    </source>
</evidence>
<protein>
    <recommendedName>
        <fullName evidence="5">DUF1134 domain-containing protein</fullName>
    </recommendedName>
</protein>
<sequence length="411" mass="43044">MLPRNLTAIAATAAALLFSLAAPLPAYAQQQTAAATCSADDFAAAVDRSGASLRTFNAEVLPKIQDKIRQLGAKRGWNEADSEEKALSALRDARTEKLDADAEDLITKIDMLGRPPENAPLDCSKLTELEAAGLDLLGVMKAKSSYTLEKLDAAIASGAAGDKKVAASKAPAASPAPAAPRATETPAAATAPTAEQGAPPKPVAKSKAQNWAAQTTPQTPHALDTLRVEPSVPTMEPGAGLAMLEPLPPEEQGYDIDEIREITRGFFGTISTELGSVIEYAFSSAGRPSGYVLGTEGGGAFLAGVRYGSGTLYMRSGGSSKIHWHGPSIGTDFGAAGSRTMFLIYRVHQPDDLYRHFTGIDGSAYLIGGVGITFLKGGQVMMAPIRTGLGLRLGASIGYIRFTPRPTWNPF</sequence>
<feature type="region of interest" description="Disordered" evidence="1">
    <location>
        <begin position="171"/>
        <end position="223"/>
    </location>
</feature>
<evidence type="ECO:0000313" key="4">
    <source>
        <dbReference type="Proteomes" id="UP000059074"/>
    </source>
</evidence>